<feature type="domain" description="Reverse transcriptase zinc-binding" evidence="1">
    <location>
        <begin position="154"/>
        <end position="231"/>
    </location>
</feature>
<evidence type="ECO:0000259" key="1">
    <source>
        <dbReference type="Pfam" id="PF13966"/>
    </source>
</evidence>
<name>A0A2U1QC83_ARTAN</name>
<proteinExistence type="predicted"/>
<reference evidence="2 3" key="1">
    <citation type="journal article" date="2018" name="Mol. Plant">
        <title>The genome of Artemisia annua provides insight into the evolution of Asteraceae family and artemisinin biosynthesis.</title>
        <authorList>
            <person name="Shen Q."/>
            <person name="Zhang L."/>
            <person name="Liao Z."/>
            <person name="Wang S."/>
            <person name="Yan T."/>
            <person name="Shi P."/>
            <person name="Liu M."/>
            <person name="Fu X."/>
            <person name="Pan Q."/>
            <person name="Wang Y."/>
            <person name="Lv Z."/>
            <person name="Lu X."/>
            <person name="Zhang F."/>
            <person name="Jiang W."/>
            <person name="Ma Y."/>
            <person name="Chen M."/>
            <person name="Hao X."/>
            <person name="Li L."/>
            <person name="Tang Y."/>
            <person name="Lv G."/>
            <person name="Zhou Y."/>
            <person name="Sun X."/>
            <person name="Brodelius P.E."/>
            <person name="Rose J.K.C."/>
            <person name="Tang K."/>
        </authorList>
    </citation>
    <scope>NUCLEOTIDE SEQUENCE [LARGE SCALE GENOMIC DNA]</scope>
    <source>
        <strain evidence="3">cv. Huhao1</strain>
        <tissue evidence="2">Leaf</tissue>
    </source>
</reference>
<accession>A0A2U1QC83</accession>
<organism evidence="2 3">
    <name type="scientific">Artemisia annua</name>
    <name type="common">Sweet wormwood</name>
    <dbReference type="NCBI Taxonomy" id="35608"/>
    <lineage>
        <taxon>Eukaryota</taxon>
        <taxon>Viridiplantae</taxon>
        <taxon>Streptophyta</taxon>
        <taxon>Embryophyta</taxon>
        <taxon>Tracheophyta</taxon>
        <taxon>Spermatophyta</taxon>
        <taxon>Magnoliopsida</taxon>
        <taxon>eudicotyledons</taxon>
        <taxon>Gunneridae</taxon>
        <taxon>Pentapetalae</taxon>
        <taxon>asterids</taxon>
        <taxon>campanulids</taxon>
        <taxon>Asterales</taxon>
        <taxon>Asteraceae</taxon>
        <taxon>Asteroideae</taxon>
        <taxon>Anthemideae</taxon>
        <taxon>Artemisiinae</taxon>
        <taxon>Artemisia</taxon>
    </lineage>
</organism>
<comment type="caution">
    <text evidence="2">The sequence shown here is derived from an EMBL/GenBank/DDBJ whole genome shotgun (WGS) entry which is preliminary data.</text>
</comment>
<evidence type="ECO:0000313" key="3">
    <source>
        <dbReference type="Proteomes" id="UP000245207"/>
    </source>
</evidence>
<dbReference type="Proteomes" id="UP000245207">
    <property type="component" value="Unassembled WGS sequence"/>
</dbReference>
<dbReference type="OrthoDB" id="1751242at2759"/>
<dbReference type="AlphaFoldDB" id="A0A2U1QC83"/>
<dbReference type="PANTHER" id="PTHR36617:SF5">
    <property type="entry name" value="OS05G0421675 PROTEIN"/>
    <property type="match status" value="1"/>
</dbReference>
<gene>
    <name evidence="2" type="ORF">CTI12_AA049660</name>
</gene>
<sequence length="231" mass="27488">MDMEIWKRKRSFMEEAYRRQVRKNQIQPISSKSEQSFGISGMKEDYKYFPFELAIRFWDDHWVEGYILKTSFSRSFALVANKSAIFVISGLWENGQWKWNVKLRRYLFDWEVEQYDSFRLTLNSVVMMATRNDKVVWSFDSLSMFSSRLFDKEMENSSYSDPILHAAWKFKAPPNARLLCWQSIVGKVPTRDVILRICIIAESQYGCPLCNSCIQSIDHLFNHYKFALSIW</sequence>
<dbReference type="InterPro" id="IPR026960">
    <property type="entry name" value="RVT-Znf"/>
</dbReference>
<dbReference type="EMBL" id="PKPP01000231">
    <property type="protein sequence ID" value="PWA95601.1"/>
    <property type="molecule type" value="Genomic_DNA"/>
</dbReference>
<protein>
    <recommendedName>
        <fullName evidence="1">Reverse transcriptase zinc-binding domain-containing protein</fullName>
    </recommendedName>
</protein>
<keyword evidence="3" id="KW-1185">Reference proteome</keyword>
<evidence type="ECO:0000313" key="2">
    <source>
        <dbReference type="EMBL" id="PWA95601.1"/>
    </source>
</evidence>
<dbReference type="Pfam" id="PF13966">
    <property type="entry name" value="zf-RVT"/>
    <property type="match status" value="1"/>
</dbReference>
<dbReference type="PANTHER" id="PTHR36617">
    <property type="entry name" value="PROTEIN, PUTATIVE-RELATED"/>
    <property type="match status" value="1"/>
</dbReference>